<keyword evidence="5" id="KW-1185">Reference proteome</keyword>
<feature type="domain" description="LTD" evidence="3">
    <location>
        <begin position="17"/>
        <end position="165"/>
    </location>
</feature>
<keyword evidence="2" id="KW-0732">Signal</keyword>
<protein>
    <recommendedName>
        <fullName evidence="3">LTD domain-containing protein</fullName>
    </recommendedName>
</protein>
<feature type="signal peptide" evidence="2">
    <location>
        <begin position="1"/>
        <end position="24"/>
    </location>
</feature>
<dbReference type="InterPro" id="IPR006311">
    <property type="entry name" value="TAT_signal"/>
</dbReference>
<dbReference type="Proteomes" id="UP001148018">
    <property type="component" value="Unassembled WGS sequence"/>
</dbReference>
<keyword evidence="1" id="KW-1133">Transmembrane helix</keyword>
<dbReference type="OrthoDB" id="10069759at2759"/>
<dbReference type="PANTHER" id="PTHR37397:SF1">
    <property type="entry name" value="LTD DOMAIN-CONTAINING PROTEIN"/>
    <property type="match status" value="1"/>
</dbReference>
<dbReference type="PANTHER" id="PTHR37397">
    <property type="entry name" value="SI:CH211-183D21.1"/>
    <property type="match status" value="1"/>
</dbReference>
<evidence type="ECO:0000256" key="2">
    <source>
        <dbReference type="SAM" id="SignalP"/>
    </source>
</evidence>
<dbReference type="EMBL" id="JANIIK010000040">
    <property type="protein sequence ID" value="KAJ3608431.1"/>
    <property type="molecule type" value="Genomic_DNA"/>
</dbReference>
<evidence type="ECO:0000256" key="1">
    <source>
        <dbReference type="SAM" id="Phobius"/>
    </source>
</evidence>
<keyword evidence="1" id="KW-0472">Membrane</keyword>
<keyword evidence="1" id="KW-0812">Transmembrane</keyword>
<accession>A0A9Q0EM64</accession>
<dbReference type="PROSITE" id="PS51318">
    <property type="entry name" value="TAT"/>
    <property type="match status" value="1"/>
</dbReference>
<evidence type="ECO:0000313" key="4">
    <source>
        <dbReference type="EMBL" id="KAJ3608431.1"/>
    </source>
</evidence>
<comment type="caution">
    <text evidence="4">The sequence shown here is derived from an EMBL/GenBank/DDBJ whole genome shotgun (WGS) entry which is preliminary data.</text>
</comment>
<feature type="transmembrane region" description="Helical" evidence="1">
    <location>
        <begin position="902"/>
        <end position="923"/>
    </location>
</feature>
<sequence length="926" mass="96529">MSMSRRRWCVGVSVLAVLAVVAAAADPCLIISEVNADNPKLDTTEFVELYHTGGQRAALDGYTLVFYNGNGNVAYKVLDLRGHATDERGFFLVGSVDLRPRPSILLPPNTVQNGPDAIALYRTAAGRYADKMNVTGVGLVDAVVYVTRRAGGGAQVLAEALTPGRRAFAEDEASHEGDESIERCLRSGDAWTFGLAPPSPGQRNRCTPPPPPPGQPLLSELKLGGGQVDGWVELTGVRGAGPLVLVVLDGAGLTTVSVEVDTARDAMVTVAIERSFMKGDEAGAVALYGGRVADFPVGGGLSPSQPIDAFVFSGRGGAASDNLTETLVPGRPAYQLSPSLREGGVYLSRCGVAPGPRDPGVFWEAPQTPNQPNNCPWPRTCPQTPGPPGGTDAPLPLPPWGRGDFVINELNADSPGAAEDGEYVELWHPSGRRVSLAGLWLLLFSAHDGRPYREIGLSGHFTTARGYFLLGSDRLVPAPSLRLPPNTIQNGPDAVALYRSPEGPPSSLGPPGGGVPTAGLLDAVVYRLKGTDREARVLSDALTPGQLPLLEDASALPGDEGLSRCGGLHPADLSAFAVAPPTPLRENICPSPPPPPEGVVINEVSVARWTNHSQGQGSFVELVGPPLTPLRGLVLLALAEEDRGAAILALPLTGATDADGFYLVGGVPRADQSFPEGTTVPLRGGVALCHGVFSACRSVAAAVASRGAANSSSSSLRDRVVFSLHPALLLSLGATKGEQVMPAPRSVQAGPVSLSRCACCQPSSPASWTSSAPTPRAPNLCPSSAYSTSIDLCLGPLASDWQDHSANCSDLLQGSRVAEVAGYLEQSCHCGISALYLQGFQLWCVSGWLRVRGSMMALSSHQQNLIQLTSSSHLPPPHGEAGCPDTSADPHTGQESALRLQVGLGLGLLALLGLGAALVLYLYKKR</sequence>
<dbReference type="InterPro" id="IPR001322">
    <property type="entry name" value="Lamin_tail_dom"/>
</dbReference>
<name>A0A9Q0EM64_9TELE</name>
<evidence type="ECO:0000313" key="5">
    <source>
        <dbReference type="Proteomes" id="UP001148018"/>
    </source>
</evidence>
<gene>
    <name evidence="4" type="ORF">NHX12_025478</name>
</gene>
<organism evidence="4 5">
    <name type="scientific">Muraenolepis orangiensis</name>
    <name type="common">Patagonian moray cod</name>
    <dbReference type="NCBI Taxonomy" id="630683"/>
    <lineage>
        <taxon>Eukaryota</taxon>
        <taxon>Metazoa</taxon>
        <taxon>Chordata</taxon>
        <taxon>Craniata</taxon>
        <taxon>Vertebrata</taxon>
        <taxon>Euteleostomi</taxon>
        <taxon>Actinopterygii</taxon>
        <taxon>Neopterygii</taxon>
        <taxon>Teleostei</taxon>
        <taxon>Neoteleostei</taxon>
        <taxon>Acanthomorphata</taxon>
        <taxon>Zeiogadaria</taxon>
        <taxon>Gadariae</taxon>
        <taxon>Gadiformes</taxon>
        <taxon>Muraenolepidoidei</taxon>
        <taxon>Muraenolepididae</taxon>
        <taxon>Muraenolepis</taxon>
    </lineage>
</organism>
<feature type="chain" id="PRO_5040390584" description="LTD domain-containing protein" evidence="2">
    <location>
        <begin position="25"/>
        <end position="926"/>
    </location>
</feature>
<proteinExistence type="predicted"/>
<dbReference type="AlphaFoldDB" id="A0A9Q0EM64"/>
<evidence type="ECO:0000259" key="3">
    <source>
        <dbReference type="PROSITE" id="PS51841"/>
    </source>
</evidence>
<reference evidence="4" key="1">
    <citation type="submission" date="2022-07" db="EMBL/GenBank/DDBJ databases">
        <title>Chromosome-level genome of Muraenolepis orangiensis.</title>
        <authorList>
            <person name="Kim J."/>
        </authorList>
    </citation>
    <scope>NUCLEOTIDE SEQUENCE</scope>
    <source>
        <strain evidence="4">KU_S4_2022</strain>
        <tissue evidence="4">Muscle</tissue>
    </source>
</reference>
<dbReference type="PROSITE" id="PS51841">
    <property type="entry name" value="LTD"/>
    <property type="match status" value="1"/>
</dbReference>